<dbReference type="GO" id="GO:0004853">
    <property type="term" value="F:uroporphyrinogen decarboxylase activity"/>
    <property type="evidence" value="ECO:0007669"/>
    <property type="project" value="InterPro"/>
</dbReference>
<dbReference type="KEGG" id="dov:DSCO28_16830"/>
<reference evidence="2 3" key="1">
    <citation type="submission" date="2019-11" db="EMBL/GenBank/DDBJ databases">
        <title>Comparative genomics of hydrocarbon-degrading Desulfosarcina strains.</title>
        <authorList>
            <person name="Watanabe M."/>
            <person name="Kojima H."/>
            <person name="Fukui M."/>
        </authorList>
    </citation>
    <scope>NUCLEOTIDE SEQUENCE [LARGE SCALE GENOMIC DNA]</scope>
    <source>
        <strain evidence="2 3">28bB2T</strain>
    </source>
</reference>
<dbReference type="InterPro" id="IPR038071">
    <property type="entry name" value="UROD/MetE-like_sf"/>
</dbReference>
<evidence type="ECO:0000313" key="2">
    <source>
        <dbReference type="EMBL" id="BBO81117.1"/>
    </source>
</evidence>
<dbReference type="PANTHER" id="PTHR47099:SF1">
    <property type="entry name" value="METHYLCOBAMIDE:COM METHYLTRANSFERASE MTBA"/>
    <property type="match status" value="1"/>
</dbReference>
<proteinExistence type="predicted"/>
<dbReference type="GO" id="GO:0006779">
    <property type="term" value="P:porphyrin-containing compound biosynthetic process"/>
    <property type="evidence" value="ECO:0007669"/>
    <property type="project" value="InterPro"/>
</dbReference>
<dbReference type="SUPFAM" id="SSF51726">
    <property type="entry name" value="UROD/MetE-like"/>
    <property type="match status" value="1"/>
</dbReference>
<dbReference type="AlphaFoldDB" id="A0A5K7ZM13"/>
<dbReference type="Proteomes" id="UP000425960">
    <property type="component" value="Chromosome"/>
</dbReference>
<accession>A0A5K7ZM13</accession>
<dbReference type="Gene3D" id="3.20.20.210">
    <property type="match status" value="1"/>
</dbReference>
<dbReference type="Pfam" id="PF01208">
    <property type="entry name" value="URO-D"/>
    <property type="match status" value="1"/>
</dbReference>
<dbReference type="RefSeq" id="WP_173179221.1">
    <property type="nucleotide sequence ID" value="NZ_AP021876.1"/>
</dbReference>
<sequence length="351" mass="37864">MNGRQRILAALARQPVDRPPVFPRDLTLGMDMLDADTREVCAGGPGGTYHGPLSAECVLSLWRYLGQDALVGSIHDLGLDTEALGGVVDFPTKGVPFVRKPAFADPSCLRSAEIPRMDRDGRLPGYLDAFKRVRETVGENAAMAANVEGPLTKAAILRGTQALMTDLIGDPEYANQLLDFATRTSIRHMEYLARAGADFVFVASAADNPGIVGPKLFQSFTLPYLARLVEAAHALGLPVVFHPHGDFTSERFAPLVDECIATGIKGLQFSEECDLYTVKQRWGDQITILGNVDILTILKPGPPQRVRSAAKACIQAAGPDGFVLMASCSLHRGENLRHVKAMTNATTESLV</sequence>
<organism evidence="2 3">
    <name type="scientific">Desulfosarcina ovata subsp. sediminis</name>
    <dbReference type="NCBI Taxonomy" id="885957"/>
    <lineage>
        <taxon>Bacteria</taxon>
        <taxon>Pseudomonadati</taxon>
        <taxon>Thermodesulfobacteriota</taxon>
        <taxon>Desulfobacteria</taxon>
        <taxon>Desulfobacterales</taxon>
        <taxon>Desulfosarcinaceae</taxon>
        <taxon>Desulfosarcina</taxon>
    </lineage>
</organism>
<name>A0A5K7ZM13_9BACT</name>
<evidence type="ECO:0000259" key="1">
    <source>
        <dbReference type="Pfam" id="PF01208"/>
    </source>
</evidence>
<dbReference type="PANTHER" id="PTHR47099">
    <property type="entry name" value="METHYLCOBAMIDE:COM METHYLTRANSFERASE MTBA"/>
    <property type="match status" value="1"/>
</dbReference>
<protein>
    <recommendedName>
        <fullName evidence="1">Uroporphyrinogen decarboxylase (URO-D) domain-containing protein</fullName>
    </recommendedName>
</protein>
<feature type="domain" description="Uroporphyrinogen decarboxylase (URO-D)" evidence="1">
    <location>
        <begin position="4"/>
        <end position="348"/>
    </location>
</feature>
<gene>
    <name evidence="2" type="ORF">DSCO28_16830</name>
</gene>
<evidence type="ECO:0000313" key="3">
    <source>
        <dbReference type="Proteomes" id="UP000425960"/>
    </source>
</evidence>
<dbReference type="EMBL" id="AP021876">
    <property type="protein sequence ID" value="BBO81117.1"/>
    <property type="molecule type" value="Genomic_DNA"/>
</dbReference>
<dbReference type="InterPro" id="IPR052024">
    <property type="entry name" value="Methanogen_methyltrans"/>
</dbReference>
<dbReference type="InterPro" id="IPR000257">
    <property type="entry name" value="Uroporphyrinogen_deCOase"/>
</dbReference>
<dbReference type="CDD" id="cd03465">
    <property type="entry name" value="URO-D_like"/>
    <property type="match status" value="1"/>
</dbReference>